<dbReference type="AlphaFoldDB" id="U1GD20"/>
<organism evidence="2 3">
    <name type="scientific">Endocarpon pusillum (strain Z07020 / HMAS-L-300199)</name>
    <name type="common">Lichen-forming fungus</name>
    <dbReference type="NCBI Taxonomy" id="1263415"/>
    <lineage>
        <taxon>Eukaryota</taxon>
        <taxon>Fungi</taxon>
        <taxon>Dikarya</taxon>
        <taxon>Ascomycota</taxon>
        <taxon>Pezizomycotina</taxon>
        <taxon>Eurotiomycetes</taxon>
        <taxon>Chaetothyriomycetidae</taxon>
        <taxon>Verrucariales</taxon>
        <taxon>Verrucariaceae</taxon>
        <taxon>Endocarpon</taxon>
    </lineage>
</organism>
<proteinExistence type="predicted"/>
<feature type="region of interest" description="Disordered" evidence="1">
    <location>
        <begin position="19"/>
        <end position="45"/>
    </location>
</feature>
<evidence type="ECO:0000313" key="3">
    <source>
        <dbReference type="Proteomes" id="UP000019373"/>
    </source>
</evidence>
<accession>U1GD20</accession>
<evidence type="ECO:0000256" key="1">
    <source>
        <dbReference type="SAM" id="MobiDB-lite"/>
    </source>
</evidence>
<gene>
    <name evidence="2" type="ORF">EPUS_08774</name>
</gene>
<name>U1GD20_ENDPU</name>
<reference evidence="3" key="1">
    <citation type="journal article" date="2014" name="BMC Genomics">
        <title>Genome characteristics reveal the impact of lichenization on lichen-forming fungus Endocarpon pusillum Hedwig (Verrucariales, Ascomycota).</title>
        <authorList>
            <person name="Wang Y.-Y."/>
            <person name="Liu B."/>
            <person name="Zhang X.-Y."/>
            <person name="Zhou Q.-M."/>
            <person name="Zhang T."/>
            <person name="Li H."/>
            <person name="Yu Y.-F."/>
            <person name="Zhang X.-L."/>
            <person name="Hao X.-Y."/>
            <person name="Wang M."/>
            <person name="Wang L."/>
            <person name="Wei J.-C."/>
        </authorList>
    </citation>
    <scope>NUCLEOTIDE SEQUENCE [LARGE SCALE GENOMIC DNA]</scope>
    <source>
        <strain evidence="3">Z07020 / HMAS-L-300199</strain>
    </source>
</reference>
<dbReference type="Proteomes" id="UP000019373">
    <property type="component" value="Unassembled WGS sequence"/>
</dbReference>
<sequence>MESQNNVASHDVCAELSSPAREQSGHSLNSHYHHLRGNSNSNSNSGDCETIITNPLLCRFLSYLNAGRVACPQGDHTYHTFTLQPRAYTKTLESLRESDSEVWGYVLNKLRHDLIEDEFLIIKMPSSTHDITVDQIGDLIKSQLAIMVETTSNQDTKKLIQDIKAGLARSVWLDDSKNKREPDQQFLVKGSYYPGVIIEFAYSQSFQKLRRKAYDFIVGSTGSVQLVIGLETGDKKSKSFKISVWRPEFYRSENRDAVRMKTITERDIIRGSDGTLKPGCLRFHLRDFDEDLAIKYPYAELTKEITLDYDVLARYLICAEQFDVPRRSPRRDIIKAPYE</sequence>
<dbReference type="EMBL" id="KE721365">
    <property type="protein sequence ID" value="ERF69963.1"/>
    <property type="molecule type" value="Genomic_DNA"/>
</dbReference>
<evidence type="ECO:0000313" key="2">
    <source>
        <dbReference type="EMBL" id="ERF69963.1"/>
    </source>
</evidence>
<dbReference type="GeneID" id="19243617"/>
<dbReference type="RefSeq" id="XP_007804392.1">
    <property type="nucleotide sequence ID" value="XM_007806201.1"/>
</dbReference>
<protein>
    <submittedName>
        <fullName evidence="2">Uncharacterized protein</fullName>
    </submittedName>
</protein>
<dbReference type="OrthoDB" id="3485856at2759"/>
<dbReference type="eggNOG" id="ENOG502SN70">
    <property type="taxonomic scope" value="Eukaryota"/>
</dbReference>
<keyword evidence="3" id="KW-1185">Reference proteome</keyword>
<dbReference type="HOGENOM" id="CLU_044860_2_1_1"/>